<proteinExistence type="predicted"/>
<keyword evidence="2" id="KW-1185">Reference proteome</keyword>
<dbReference type="PANTHER" id="PTHR33144:SF25">
    <property type="entry name" value="DUF4216 DOMAIN-CONTAINING PROTEIN"/>
    <property type="match status" value="1"/>
</dbReference>
<dbReference type="OrthoDB" id="1913335at2759"/>
<dbReference type="PANTHER" id="PTHR33144">
    <property type="entry name" value="OS10G0409366 PROTEIN-RELATED"/>
    <property type="match status" value="1"/>
</dbReference>
<accession>A0A200QG17</accession>
<reference evidence="1 2" key="1">
    <citation type="journal article" date="2017" name="Mol. Plant">
        <title>The Genome of Medicinal Plant Macleaya cordata Provides New Insights into Benzylisoquinoline Alkaloids Metabolism.</title>
        <authorList>
            <person name="Liu X."/>
            <person name="Liu Y."/>
            <person name="Huang P."/>
            <person name="Ma Y."/>
            <person name="Qing Z."/>
            <person name="Tang Q."/>
            <person name="Cao H."/>
            <person name="Cheng P."/>
            <person name="Zheng Y."/>
            <person name="Yuan Z."/>
            <person name="Zhou Y."/>
            <person name="Liu J."/>
            <person name="Tang Z."/>
            <person name="Zhuo Y."/>
            <person name="Zhang Y."/>
            <person name="Yu L."/>
            <person name="Huang J."/>
            <person name="Yang P."/>
            <person name="Peng Q."/>
            <person name="Zhang J."/>
            <person name="Jiang W."/>
            <person name="Zhang Z."/>
            <person name="Lin K."/>
            <person name="Ro D.K."/>
            <person name="Chen X."/>
            <person name="Xiong X."/>
            <person name="Shang Y."/>
            <person name="Huang S."/>
            <person name="Zeng J."/>
        </authorList>
    </citation>
    <scope>NUCLEOTIDE SEQUENCE [LARGE SCALE GENOMIC DNA]</scope>
    <source>
        <strain evidence="2">cv. BLH2017</strain>
        <tissue evidence="1">Root</tissue>
    </source>
</reference>
<protein>
    <submittedName>
        <fullName evidence="1">Uncharacterized protein</fullName>
    </submittedName>
</protein>
<dbReference type="InParanoid" id="A0A200QG17"/>
<gene>
    <name evidence="1" type="ORF">BVC80_8749g20</name>
</gene>
<name>A0A200QG17_MACCD</name>
<evidence type="ECO:0000313" key="1">
    <source>
        <dbReference type="EMBL" id="OVA09396.1"/>
    </source>
</evidence>
<evidence type="ECO:0000313" key="2">
    <source>
        <dbReference type="Proteomes" id="UP000195402"/>
    </source>
</evidence>
<dbReference type="Proteomes" id="UP000195402">
    <property type="component" value="Unassembled WGS sequence"/>
</dbReference>
<dbReference type="AlphaFoldDB" id="A0A200QG17"/>
<comment type="caution">
    <text evidence="1">The sequence shown here is derived from an EMBL/GenBank/DDBJ whole genome shotgun (WGS) entry which is preliminary data.</text>
</comment>
<dbReference type="OMA" id="LNHHEER"/>
<sequence length="137" mass="15574">MAEEQEIAPKKVRGPAKLAFLGRTESGKLPVTFLNGVAIGPNSTELSALVGRLGRDANLLPFDSLKWPKVDVEYKDRVLLEIKQHFDFPDECNKYVLKKLNAAWKDEKSDMKHEYFKPFASMEERLANCPPKLPEDQ</sequence>
<dbReference type="EMBL" id="MVGT01002089">
    <property type="protein sequence ID" value="OVA09396.1"/>
    <property type="molecule type" value="Genomic_DNA"/>
</dbReference>
<organism evidence="1 2">
    <name type="scientific">Macleaya cordata</name>
    <name type="common">Five-seeded plume-poppy</name>
    <name type="synonym">Bocconia cordata</name>
    <dbReference type="NCBI Taxonomy" id="56857"/>
    <lineage>
        <taxon>Eukaryota</taxon>
        <taxon>Viridiplantae</taxon>
        <taxon>Streptophyta</taxon>
        <taxon>Embryophyta</taxon>
        <taxon>Tracheophyta</taxon>
        <taxon>Spermatophyta</taxon>
        <taxon>Magnoliopsida</taxon>
        <taxon>Ranunculales</taxon>
        <taxon>Papaveraceae</taxon>
        <taxon>Papaveroideae</taxon>
        <taxon>Macleaya</taxon>
    </lineage>
</organism>